<evidence type="ECO:0000256" key="4">
    <source>
        <dbReference type="ARBA" id="ARBA00015486"/>
    </source>
</evidence>
<dbReference type="InterPro" id="IPR023195">
    <property type="entry name" value="Nict_dMeBzImd_PRibTrfase_N"/>
</dbReference>
<feature type="active site" description="Proton acceptor" evidence="10">
    <location>
        <position position="526"/>
    </location>
</feature>
<dbReference type="Pfam" id="PF02277">
    <property type="entry name" value="DBI_PRT"/>
    <property type="match status" value="1"/>
</dbReference>
<evidence type="ECO:0000313" key="12">
    <source>
        <dbReference type="EMBL" id="MBC5833471.1"/>
    </source>
</evidence>
<keyword evidence="5 10" id="KW-0169">Cobalamin biosynthesis</keyword>
<evidence type="ECO:0000313" key="13">
    <source>
        <dbReference type="Proteomes" id="UP000605990"/>
    </source>
</evidence>
<evidence type="ECO:0000256" key="8">
    <source>
        <dbReference type="ARBA" id="ARBA00030686"/>
    </source>
</evidence>
<feature type="domain" description="Nitroreductase" evidence="11">
    <location>
        <begin position="8"/>
        <end position="175"/>
    </location>
</feature>
<evidence type="ECO:0000256" key="3">
    <source>
        <dbReference type="ARBA" id="ARBA00011991"/>
    </source>
</evidence>
<keyword evidence="6 10" id="KW-0328">Glycosyltransferase</keyword>
<sequence>MKSLYDIISERRDTRHFTNDEVPAEVLEKALEAGHKAPSVGLTDATRYYIIESEEIKKQVKELFTSYHKKSANQTDSENQKKSYLELKLEAIEEAPIGLVIAYDRSVLDKFTIGTVGSNESVKFSSVCAAQNIWLSLTEQGYSMGWVSIINYHHFKKLLNLPDYIEPLGYFCIGKPATDYGKQPMLQQLDWKQKLDKPIVTKIENFTPVNHLELENFAVLHSHSSVLKDQLNDKINQKTKPLGSLGVLEKLALQIGLVFQTETPKIVNPTIVVFAADHGIANHGVSAYPQEVTRQMVENFLKGGAAISVFCKQNNIDLKIVDAGVNYDFPTNTPIMNKKIAKGTQSFLTTSAMSSNEMNLCFQYGAEVVNEIHQNGSNCIGFGEMGIGNTSTASVLMSVLTKIPIEDCVGKGTGVVDEKLKNKIEILSKAISNFEEEANWGNLVQYFGGFEILQMAGGMLQAYQNKMLILVDGFISTVAFLIAYQKNPAIKQNAIFSHCSEEKAHIDLLNYLQVEPILSLNMRLGEGSGCAVAFPVIQSSLTFLNEMTTFESAGISNKE</sequence>
<dbReference type="NCBIfam" id="TIGR02476">
    <property type="entry name" value="BluB"/>
    <property type="match status" value="1"/>
</dbReference>
<dbReference type="EC" id="2.4.2.21" evidence="3 10"/>
<dbReference type="InterPro" id="IPR036087">
    <property type="entry name" value="Nict_dMeBzImd_PRibTrfase_sf"/>
</dbReference>
<organism evidence="12 13">
    <name type="scientific">Flavobacterium bernardetii</name>
    <dbReference type="NCBI Taxonomy" id="2813823"/>
    <lineage>
        <taxon>Bacteria</taxon>
        <taxon>Pseudomonadati</taxon>
        <taxon>Bacteroidota</taxon>
        <taxon>Flavobacteriia</taxon>
        <taxon>Flavobacteriales</taxon>
        <taxon>Flavobacteriaceae</taxon>
        <taxon>Flavobacterium</taxon>
    </lineage>
</organism>
<evidence type="ECO:0000256" key="7">
    <source>
        <dbReference type="ARBA" id="ARBA00022679"/>
    </source>
</evidence>
<proteinExistence type="inferred from homology"/>
<comment type="function">
    <text evidence="10">Catalyzes the synthesis of alpha-ribazole-5'-phosphate from nicotinate mononucleotide (NAMN) and 5,6-dimethylbenzimidazole (DMB).</text>
</comment>
<dbReference type="SUPFAM" id="SSF55469">
    <property type="entry name" value="FMN-dependent nitroreductase-like"/>
    <property type="match status" value="1"/>
</dbReference>
<evidence type="ECO:0000256" key="6">
    <source>
        <dbReference type="ARBA" id="ARBA00022676"/>
    </source>
</evidence>
<evidence type="ECO:0000259" key="11">
    <source>
        <dbReference type="Pfam" id="PF00881"/>
    </source>
</evidence>
<dbReference type="NCBIfam" id="NF000996">
    <property type="entry name" value="PRK00105.1"/>
    <property type="match status" value="1"/>
</dbReference>
<comment type="catalytic activity">
    <reaction evidence="9 10">
        <text>5,6-dimethylbenzimidazole + nicotinate beta-D-ribonucleotide = alpha-ribazole 5'-phosphate + nicotinate + H(+)</text>
        <dbReference type="Rhea" id="RHEA:11196"/>
        <dbReference type="ChEBI" id="CHEBI:15378"/>
        <dbReference type="ChEBI" id="CHEBI:15890"/>
        <dbReference type="ChEBI" id="CHEBI:32544"/>
        <dbReference type="ChEBI" id="CHEBI:57502"/>
        <dbReference type="ChEBI" id="CHEBI:57918"/>
        <dbReference type="EC" id="2.4.2.21"/>
    </reaction>
</comment>
<dbReference type="PANTHER" id="PTHR43463:SF1">
    <property type="entry name" value="NICOTINATE-NUCLEOTIDE--DIMETHYLBENZIMIDAZOLE PHOSPHORIBOSYLTRANSFERASE"/>
    <property type="match status" value="1"/>
</dbReference>
<gene>
    <name evidence="10 12" type="primary">cobT</name>
    <name evidence="12" type="ORF">H8R27_01095</name>
</gene>
<dbReference type="RefSeq" id="WP_166124722.1">
    <property type="nucleotide sequence ID" value="NZ_JAANOQ010000001.1"/>
</dbReference>
<evidence type="ECO:0000256" key="5">
    <source>
        <dbReference type="ARBA" id="ARBA00022573"/>
    </source>
</evidence>
<dbReference type="PANTHER" id="PTHR43463">
    <property type="entry name" value="NICOTINATE-NUCLEOTIDE--DIMETHYLBENZIMIDAZOLE PHOSPHORIBOSYLTRANSFERASE"/>
    <property type="match status" value="1"/>
</dbReference>
<dbReference type="NCBIfam" id="TIGR03160">
    <property type="entry name" value="cobT_DBIPRT"/>
    <property type="match status" value="1"/>
</dbReference>
<dbReference type="Gene3D" id="1.10.1610.10">
    <property type="match status" value="1"/>
</dbReference>
<accession>A0ABR7IUM2</accession>
<dbReference type="Gene3D" id="3.40.109.10">
    <property type="entry name" value="NADH Oxidase"/>
    <property type="match status" value="1"/>
</dbReference>
<dbReference type="InterPro" id="IPR029479">
    <property type="entry name" value="Nitroreductase"/>
</dbReference>
<dbReference type="Gene3D" id="3.40.50.10210">
    <property type="match status" value="1"/>
</dbReference>
<comment type="similarity">
    <text evidence="2 10">Belongs to the CobT family.</text>
</comment>
<dbReference type="HAMAP" id="MF_00230">
    <property type="entry name" value="CobT"/>
    <property type="match status" value="1"/>
</dbReference>
<dbReference type="EMBL" id="JACRUN010000001">
    <property type="protein sequence ID" value="MBC5833471.1"/>
    <property type="molecule type" value="Genomic_DNA"/>
</dbReference>
<dbReference type="InterPro" id="IPR000415">
    <property type="entry name" value="Nitroreductase-like"/>
</dbReference>
<dbReference type="CDD" id="cd02439">
    <property type="entry name" value="DMB-PRT_CobT"/>
    <property type="match status" value="1"/>
</dbReference>
<dbReference type="Pfam" id="PF00881">
    <property type="entry name" value="Nitroreductase"/>
    <property type="match status" value="1"/>
</dbReference>
<reference evidence="12 13" key="1">
    <citation type="submission" date="2020-08" db="EMBL/GenBank/DDBJ databases">
        <title>Description of novel Flavobacterium F-408 isolate.</title>
        <authorList>
            <person name="Saticioglu I.B."/>
            <person name="Duman M."/>
            <person name="Altun S."/>
        </authorList>
    </citation>
    <scope>NUCLEOTIDE SEQUENCE [LARGE SCALE GENOMIC DNA]</scope>
    <source>
        <strain evidence="12 13">F-408</strain>
    </source>
</reference>
<dbReference type="SUPFAM" id="SSF52733">
    <property type="entry name" value="Nicotinate mononucleotide:5,6-dimethylbenzimidazole phosphoribosyltransferase (CobT)"/>
    <property type="match status" value="1"/>
</dbReference>
<evidence type="ECO:0000256" key="9">
    <source>
        <dbReference type="ARBA" id="ARBA00047340"/>
    </source>
</evidence>
<dbReference type="InterPro" id="IPR012825">
    <property type="entry name" value="BluB"/>
</dbReference>
<evidence type="ECO:0000256" key="2">
    <source>
        <dbReference type="ARBA" id="ARBA00007110"/>
    </source>
</evidence>
<dbReference type="InterPro" id="IPR017846">
    <property type="entry name" value="Nict_dMeBzImd_PRibTrfase_bact"/>
</dbReference>
<keyword evidence="7 10" id="KW-0808">Transferase</keyword>
<evidence type="ECO:0000256" key="1">
    <source>
        <dbReference type="ARBA" id="ARBA00005049"/>
    </source>
</evidence>
<name>A0ABR7IUM2_9FLAO</name>
<dbReference type="Proteomes" id="UP000605990">
    <property type="component" value="Unassembled WGS sequence"/>
</dbReference>
<keyword evidence="13" id="KW-1185">Reference proteome</keyword>
<dbReference type="GO" id="GO:0008939">
    <property type="term" value="F:nicotinate-nucleotide-dimethylbenzimidazole phosphoribosyltransferase activity"/>
    <property type="evidence" value="ECO:0007669"/>
    <property type="project" value="UniProtKB-EC"/>
</dbReference>
<evidence type="ECO:0000256" key="10">
    <source>
        <dbReference type="HAMAP-Rule" id="MF_00230"/>
    </source>
</evidence>
<comment type="caution">
    <text evidence="12">The sequence shown here is derived from an EMBL/GenBank/DDBJ whole genome shotgun (WGS) entry which is preliminary data.</text>
</comment>
<comment type="pathway">
    <text evidence="1 10">Nucleoside biosynthesis; alpha-ribazole biosynthesis; alpha-ribazole from 5,6-dimethylbenzimidazole: step 1/2.</text>
</comment>
<dbReference type="InterPro" id="IPR003200">
    <property type="entry name" value="Nict_dMeBzImd_PRibTrfase"/>
</dbReference>
<protein>
    <recommendedName>
        <fullName evidence="4 10">Nicotinate-nucleotide--dimethylbenzimidazole phosphoribosyltransferase</fullName>
        <shortName evidence="10">NN:DBI PRT</shortName>
        <ecNumber evidence="3 10">2.4.2.21</ecNumber>
    </recommendedName>
    <alternativeName>
        <fullName evidence="8 10">N(1)-alpha-phosphoribosyltransferase</fullName>
    </alternativeName>
</protein>